<name>A0A3M7TK60_9FLAO</name>
<dbReference type="InterPro" id="IPR027417">
    <property type="entry name" value="P-loop_NTPase"/>
</dbReference>
<dbReference type="NCBIfam" id="TIGR03783">
    <property type="entry name" value="Bac_Flav_CT_G"/>
    <property type="match status" value="1"/>
</dbReference>
<reference evidence="2 3" key="1">
    <citation type="submission" date="2018-08" db="EMBL/GenBank/DDBJ databases">
        <title>Chryseobacterium nematophagum: a novel matrix digesting pathogen of nematodes.</title>
        <authorList>
            <person name="Page A."/>
            <person name="Roberts M."/>
            <person name="Felix M.-A."/>
            <person name="Weir W."/>
        </authorList>
    </citation>
    <scope>NUCLEOTIDE SEQUENCE [LARGE SCALE GENOMIC DNA]</scope>
    <source>
        <strain evidence="2 3">JUb129</strain>
    </source>
</reference>
<accession>A0A3M7TK60</accession>
<gene>
    <name evidence="2" type="primary">traG</name>
    <name evidence="2" type="ORF">D1631_00080</name>
</gene>
<evidence type="ECO:0000259" key="1">
    <source>
        <dbReference type="Pfam" id="PF19044"/>
    </source>
</evidence>
<dbReference type="InterPro" id="IPR022509">
    <property type="entry name" value="Conjugation_ATPase_TraG"/>
</dbReference>
<comment type="caution">
    <text evidence="2">The sequence shown here is derived from an EMBL/GenBank/DDBJ whole genome shotgun (WGS) entry which is preliminary data.</text>
</comment>
<dbReference type="Gene3D" id="3.40.50.300">
    <property type="entry name" value="P-loop containing nucleotide triphosphate hydrolases"/>
    <property type="match status" value="1"/>
</dbReference>
<evidence type="ECO:0000313" key="2">
    <source>
        <dbReference type="EMBL" id="RNA63943.1"/>
    </source>
</evidence>
<organism evidence="2 3">
    <name type="scientific">Chryseobacterium nematophagum</name>
    <dbReference type="NCBI Taxonomy" id="2305228"/>
    <lineage>
        <taxon>Bacteria</taxon>
        <taxon>Pseudomonadati</taxon>
        <taxon>Bacteroidota</taxon>
        <taxon>Flavobacteriia</taxon>
        <taxon>Flavobacteriales</taxon>
        <taxon>Weeksellaceae</taxon>
        <taxon>Chryseobacterium group</taxon>
        <taxon>Chryseobacterium</taxon>
    </lineage>
</organism>
<feature type="domain" description="TraG P-loop" evidence="1">
    <location>
        <begin position="410"/>
        <end position="813"/>
    </location>
</feature>
<protein>
    <submittedName>
        <fullName evidence="2">TraG family conjugative transposon ATPase</fullName>
    </submittedName>
</protein>
<dbReference type="AlphaFoldDB" id="A0A3M7TK60"/>
<dbReference type="InterPro" id="IPR053155">
    <property type="entry name" value="F-pilin_assembly_TraC"/>
</dbReference>
<dbReference type="OrthoDB" id="596266at2"/>
<dbReference type="SUPFAM" id="SSF52540">
    <property type="entry name" value="P-loop containing nucleoside triphosphate hydrolases"/>
    <property type="match status" value="1"/>
</dbReference>
<dbReference type="Proteomes" id="UP000278775">
    <property type="component" value="Unassembled WGS sequence"/>
</dbReference>
<dbReference type="Pfam" id="PF19044">
    <property type="entry name" value="P-loop_TraG"/>
    <property type="match status" value="1"/>
</dbReference>
<dbReference type="PANTHER" id="PTHR38467">
    <property type="match status" value="1"/>
</dbReference>
<evidence type="ECO:0000313" key="3">
    <source>
        <dbReference type="Proteomes" id="UP000278775"/>
    </source>
</evidence>
<dbReference type="Gene3D" id="1.10.8.730">
    <property type="match status" value="1"/>
</dbReference>
<proteinExistence type="predicted"/>
<dbReference type="EMBL" id="QWIU01000001">
    <property type="protein sequence ID" value="RNA63943.1"/>
    <property type="molecule type" value="Genomic_DNA"/>
</dbReference>
<sequence length="816" mass="95546">MNGCLMKNCLKNSLTMNNVFLHIENNKVVGTNGVFAQGFKIDLAERYSLGEEDYLNLDAIWNKALKDMPTGSILLKQDIFIQKEFNTEIFPSINFLQKATKDYFDKKNYLSHNCYLFFILPAGDNFTTKITNPFKRLNKKKFEKFDDNINSFINTVEQIVNFLENAKLNSGKAFGIKEMSSEEMYNYYDYYFNNFQSEFVTDRILKNGYLQIGDRYLGAICTRDEESMPEKFKQLQVDNDFTTAKYKFFQNIGDIFGFGLNFDHVYNQIIYFEDNSEQLAKLRKTHDLLKKSASFDPNNKVNANKISDLIDEISQDKDKERIVRAHMNILFLSDNESEIKRYRNEITEKFRILDIKVRQPIGNFLNSIYCNSFYLFSHCFSDKQLFYGNLSLATLFLNNCTHYKSDKSGIIYNSRIGNLPILFDNWDEDKKYMKARNFMIFGPTGYGKSFNANHIFRQVYEDNARTVIVDLGGSYRKLSALYPKDSVFIHYKEGEAIGLNPFDLQGEQITASKIEELSEFVILHYLRDVKATETQKIALRKIIEAYYKGGGKHSLLDFVGTVRENKDTILKELDIKEEYFDIDSFLFNMSEFEEGGIYDFLYKGQSNANLNRIRDKKIIVFELDEVKDNVILLTIMLQLVSATIHETIWKDKTTKGYVFFDEVAKQFKFKGVLERIEYFYQAVRKQYGAIGIVLQAISQLPEDGELGQISKTIIENTQMIYVLHAKDYRALQRRFDMSEHAFNQMSSLTSNFEGENKFSEIFIMRENHHQVYRLEVPPQVYWAYQTEGKKNEELMQIYEQTQDMELAINKYINKSK</sequence>
<dbReference type="PANTHER" id="PTHR38467:SF1">
    <property type="entry name" value="CONJUGATIVE TRANSFER: ASSEMBLY"/>
    <property type="match status" value="1"/>
</dbReference>
<dbReference type="InterPro" id="IPR043964">
    <property type="entry name" value="P-loop_TraG"/>
</dbReference>